<evidence type="ECO:0000256" key="4">
    <source>
        <dbReference type="ARBA" id="ARBA00022741"/>
    </source>
</evidence>
<dbReference type="InterPro" id="IPR036615">
    <property type="entry name" value="Mur_ligase_C_dom_sf"/>
</dbReference>
<dbReference type="Gene3D" id="3.40.1190.10">
    <property type="entry name" value="Mur-like, catalytic domain"/>
    <property type="match status" value="1"/>
</dbReference>
<name>A0ABU3PZ43_9ACTN</name>
<dbReference type="PANTHER" id="PTHR43024">
    <property type="entry name" value="UDP-N-ACETYLMURAMOYL-TRIPEPTIDE--D-ALANYL-D-ALANINE LIGASE"/>
    <property type="match status" value="1"/>
</dbReference>
<dbReference type="InterPro" id="IPR005863">
    <property type="entry name" value="UDP-N-AcMur_synth"/>
</dbReference>
<evidence type="ECO:0000313" key="15">
    <source>
        <dbReference type="EMBL" id="MDT9594505.1"/>
    </source>
</evidence>
<keyword evidence="1 10" id="KW-0963">Cytoplasm</keyword>
<feature type="domain" description="Mur ligase C-terminal" evidence="13">
    <location>
        <begin position="322"/>
        <end position="453"/>
    </location>
</feature>
<comment type="similarity">
    <text evidence="10">Belongs to the MurCDEF family. MurF subfamily.</text>
</comment>
<evidence type="ECO:0000256" key="8">
    <source>
        <dbReference type="ARBA" id="ARBA00023306"/>
    </source>
</evidence>
<comment type="pathway">
    <text evidence="10 11">Cell wall biogenesis; peptidoglycan biosynthesis.</text>
</comment>
<dbReference type="Pfam" id="PF02875">
    <property type="entry name" value="Mur_ligase_C"/>
    <property type="match status" value="1"/>
</dbReference>
<dbReference type="RefSeq" id="WP_315734343.1">
    <property type="nucleotide sequence ID" value="NZ_JAVYII010000007.1"/>
</dbReference>
<evidence type="ECO:0000256" key="3">
    <source>
        <dbReference type="ARBA" id="ARBA00022618"/>
    </source>
</evidence>
<dbReference type="EC" id="6.3.2.10" evidence="10 11"/>
<evidence type="ECO:0000256" key="2">
    <source>
        <dbReference type="ARBA" id="ARBA00022598"/>
    </source>
</evidence>
<dbReference type="InterPro" id="IPR035911">
    <property type="entry name" value="MurE/MurF_N"/>
</dbReference>
<comment type="subcellular location">
    <subcellularLocation>
        <location evidence="10 11">Cytoplasm</location>
    </subcellularLocation>
</comment>
<dbReference type="Gene3D" id="3.90.190.20">
    <property type="entry name" value="Mur ligase, C-terminal domain"/>
    <property type="match status" value="1"/>
</dbReference>
<dbReference type="Pfam" id="PF08245">
    <property type="entry name" value="Mur_ligase_M"/>
    <property type="match status" value="1"/>
</dbReference>
<keyword evidence="9 10" id="KW-0961">Cell wall biogenesis/degradation</keyword>
<dbReference type="PANTHER" id="PTHR43024:SF1">
    <property type="entry name" value="UDP-N-ACETYLMURAMOYL-TRIPEPTIDE--D-ALANYL-D-ALANINE LIGASE"/>
    <property type="match status" value="1"/>
</dbReference>
<dbReference type="Gene3D" id="3.40.1390.10">
    <property type="entry name" value="MurE/MurF, N-terminal domain"/>
    <property type="match status" value="1"/>
</dbReference>
<evidence type="ECO:0000259" key="13">
    <source>
        <dbReference type="Pfam" id="PF02875"/>
    </source>
</evidence>
<dbReference type="NCBIfam" id="TIGR01143">
    <property type="entry name" value="murF"/>
    <property type="match status" value="1"/>
</dbReference>
<dbReference type="InterPro" id="IPR051046">
    <property type="entry name" value="MurCDEF_CellWall_CoF430Synth"/>
</dbReference>
<evidence type="ECO:0000256" key="1">
    <source>
        <dbReference type="ARBA" id="ARBA00022490"/>
    </source>
</evidence>
<keyword evidence="7 10" id="KW-0573">Peptidoglycan synthesis</keyword>
<dbReference type="Pfam" id="PF01225">
    <property type="entry name" value="Mur_ligase"/>
    <property type="match status" value="1"/>
</dbReference>
<keyword evidence="6 10" id="KW-0133">Cell shape</keyword>
<feature type="domain" description="Mur ligase N-terminal catalytic" evidence="12">
    <location>
        <begin position="38"/>
        <end position="81"/>
    </location>
</feature>
<reference evidence="15 16" key="1">
    <citation type="submission" date="2023-08" db="EMBL/GenBank/DDBJ databases">
        <title>Nocardioides seae sp. nov., a bacterium isolated from a soil.</title>
        <authorList>
            <person name="Wang X."/>
        </authorList>
    </citation>
    <scope>NUCLEOTIDE SEQUENCE [LARGE SCALE GENOMIC DNA]</scope>
    <source>
        <strain evidence="15 16">YZH12</strain>
    </source>
</reference>
<comment type="caution">
    <text evidence="10">Lacks conserved residue(s) required for the propagation of feature annotation.</text>
</comment>
<keyword evidence="4 10" id="KW-0547">Nucleotide-binding</keyword>
<gene>
    <name evidence="10 15" type="primary">murF</name>
    <name evidence="15" type="ORF">RDV89_15580</name>
</gene>
<feature type="domain" description="Mur ligase central" evidence="14">
    <location>
        <begin position="114"/>
        <end position="298"/>
    </location>
</feature>
<keyword evidence="5 10" id="KW-0067">ATP-binding</keyword>
<keyword evidence="3 10" id="KW-0132">Cell division</keyword>
<dbReference type="InterPro" id="IPR036565">
    <property type="entry name" value="Mur-like_cat_sf"/>
</dbReference>
<dbReference type="Proteomes" id="UP001268542">
    <property type="component" value="Unassembled WGS sequence"/>
</dbReference>
<comment type="catalytic activity">
    <reaction evidence="10 11">
        <text>D-alanyl-D-alanine + UDP-N-acetyl-alpha-D-muramoyl-L-alanyl-gamma-D-glutamyl-meso-2,6-diaminopimelate + ATP = UDP-N-acetyl-alpha-D-muramoyl-L-alanyl-gamma-D-glutamyl-meso-2,6-diaminopimeloyl-D-alanyl-D-alanine + ADP + phosphate + H(+)</text>
        <dbReference type="Rhea" id="RHEA:28374"/>
        <dbReference type="ChEBI" id="CHEBI:15378"/>
        <dbReference type="ChEBI" id="CHEBI:30616"/>
        <dbReference type="ChEBI" id="CHEBI:43474"/>
        <dbReference type="ChEBI" id="CHEBI:57822"/>
        <dbReference type="ChEBI" id="CHEBI:61386"/>
        <dbReference type="ChEBI" id="CHEBI:83905"/>
        <dbReference type="ChEBI" id="CHEBI:456216"/>
        <dbReference type="EC" id="6.3.2.10"/>
    </reaction>
</comment>
<sequence length="490" mass="48647">MIPLTLAEIAAAVGGTVDGTAGDGDGSGGDVVVDGVATLDSRDVAPGGLFVAVPGEHVDGHDYAQRAVATGAAAVLAQRPVGVPAVLVPDTTVALGRLARAVLERVDAGVVALTGSQGKTGVKDYLAQVLAADAPTVATLANHNNELGVPLTVLQADADTRHLVVEMGARGVGHIAYLCDIAPPRVAAVLNVGTAHVGEFGSVDNIARAKGEIVEALPADGHAVLNADDPRVAAMRPRTAAPVLTFGEAGDVSWRGLELDALGRPSVELGYAGAWAPLRLAASGAHQVPNAAAAAALALCRGLDFETVVEALSAARPASRWRMEVTERADGLVVVNDAYNANPASMRAAIDALVAMAAGRPGRAVAVLGEMRELGAGADEEHERLGRAVAQAGVDVLVAVGGAEGAGAAGRIAAGARAAGDVETVVTPTRDEALAWLGDNVSAHDVVLVKASRGVALEVVADGLLGAAAGAAATGATGEAGRAGEGGPTT</sequence>
<protein>
    <recommendedName>
        <fullName evidence="10 11">UDP-N-acetylmuramoyl-tripeptide--D-alanyl-D-alanine ligase</fullName>
        <ecNumber evidence="10 11">6.3.2.10</ecNumber>
    </recommendedName>
    <alternativeName>
        <fullName evidence="10">D-alanyl-D-alanine-adding enzyme</fullName>
    </alternativeName>
</protein>
<dbReference type="EMBL" id="JAVYII010000007">
    <property type="protein sequence ID" value="MDT9594505.1"/>
    <property type="molecule type" value="Genomic_DNA"/>
</dbReference>
<comment type="function">
    <text evidence="10 11">Involved in cell wall formation. Catalyzes the final step in the synthesis of UDP-N-acetylmuramoyl-pentapeptide, the precursor of murein.</text>
</comment>
<dbReference type="InterPro" id="IPR004101">
    <property type="entry name" value="Mur_ligase_C"/>
</dbReference>
<evidence type="ECO:0000256" key="6">
    <source>
        <dbReference type="ARBA" id="ARBA00022960"/>
    </source>
</evidence>
<keyword evidence="2 10" id="KW-0436">Ligase</keyword>
<evidence type="ECO:0000256" key="5">
    <source>
        <dbReference type="ARBA" id="ARBA00022840"/>
    </source>
</evidence>
<organism evidence="15 16">
    <name type="scientific">Nocardioides imazamoxiresistens</name>
    <dbReference type="NCBI Taxonomy" id="3231893"/>
    <lineage>
        <taxon>Bacteria</taxon>
        <taxon>Bacillati</taxon>
        <taxon>Actinomycetota</taxon>
        <taxon>Actinomycetes</taxon>
        <taxon>Propionibacteriales</taxon>
        <taxon>Nocardioidaceae</taxon>
        <taxon>Nocardioides</taxon>
    </lineage>
</organism>
<keyword evidence="8 10" id="KW-0131">Cell cycle</keyword>
<evidence type="ECO:0000313" key="16">
    <source>
        <dbReference type="Proteomes" id="UP001268542"/>
    </source>
</evidence>
<dbReference type="SUPFAM" id="SSF63418">
    <property type="entry name" value="MurE/MurF N-terminal domain"/>
    <property type="match status" value="1"/>
</dbReference>
<comment type="caution">
    <text evidence="15">The sequence shown here is derived from an EMBL/GenBank/DDBJ whole genome shotgun (WGS) entry which is preliminary data.</text>
</comment>
<dbReference type="InterPro" id="IPR013221">
    <property type="entry name" value="Mur_ligase_cen"/>
</dbReference>
<evidence type="ECO:0000259" key="12">
    <source>
        <dbReference type="Pfam" id="PF01225"/>
    </source>
</evidence>
<dbReference type="HAMAP" id="MF_02019">
    <property type="entry name" value="MurF"/>
    <property type="match status" value="1"/>
</dbReference>
<keyword evidence="16" id="KW-1185">Reference proteome</keyword>
<evidence type="ECO:0000259" key="14">
    <source>
        <dbReference type="Pfam" id="PF08245"/>
    </source>
</evidence>
<evidence type="ECO:0000256" key="11">
    <source>
        <dbReference type="RuleBase" id="RU004136"/>
    </source>
</evidence>
<dbReference type="InterPro" id="IPR000713">
    <property type="entry name" value="Mur_ligase_N"/>
</dbReference>
<evidence type="ECO:0000256" key="10">
    <source>
        <dbReference type="HAMAP-Rule" id="MF_02019"/>
    </source>
</evidence>
<dbReference type="SUPFAM" id="SSF53623">
    <property type="entry name" value="MurD-like peptide ligases, catalytic domain"/>
    <property type="match status" value="1"/>
</dbReference>
<accession>A0ABU3PZ43</accession>
<dbReference type="GO" id="GO:0016874">
    <property type="term" value="F:ligase activity"/>
    <property type="evidence" value="ECO:0007669"/>
    <property type="project" value="UniProtKB-KW"/>
</dbReference>
<evidence type="ECO:0000256" key="9">
    <source>
        <dbReference type="ARBA" id="ARBA00023316"/>
    </source>
</evidence>
<dbReference type="SUPFAM" id="SSF53244">
    <property type="entry name" value="MurD-like peptide ligases, peptide-binding domain"/>
    <property type="match status" value="1"/>
</dbReference>
<evidence type="ECO:0000256" key="7">
    <source>
        <dbReference type="ARBA" id="ARBA00022984"/>
    </source>
</evidence>
<proteinExistence type="inferred from homology"/>